<dbReference type="InParanoid" id="K1WF68"/>
<reference evidence="1 2" key="1">
    <citation type="journal article" date="2012" name="BMC Genomics">
        <title>Sequencing the genome of Marssonina brunnea reveals fungus-poplar co-evolution.</title>
        <authorList>
            <person name="Zhu S."/>
            <person name="Cao Y.-Z."/>
            <person name="Jiang C."/>
            <person name="Tan B.-Y."/>
            <person name="Wang Z."/>
            <person name="Feng S."/>
            <person name="Zhang L."/>
            <person name="Su X.-H."/>
            <person name="Brejova B."/>
            <person name="Vinar T."/>
            <person name="Xu M."/>
            <person name="Wang M.-X."/>
            <person name="Zhang S.-G."/>
            <person name="Huang M.-R."/>
            <person name="Wu R."/>
            <person name="Zhou Y."/>
        </authorList>
    </citation>
    <scope>NUCLEOTIDE SEQUENCE [LARGE SCALE GENOMIC DNA]</scope>
    <source>
        <strain evidence="1 2">MB_m1</strain>
    </source>
</reference>
<protein>
    <submittedName>
        <fullName evidence="1">Uncharacterized protein</fullName>
    </submittedName>
</protein>
<dbReference type="Proteomes" id="UP000006753">
    <property type="component" value="Unassembled WGS sequence"/>
</dbReference>
<proteinExistence type="predicted"/>
<accession>K1WF68</accession>
<evidence type="ECO:0000313" key="1">
    <source>
        <dbReference type="EMBL" id="EKD16095.1"/>
    </source>
</evidence>
<dbReference type="HOGENOM" id="CLU_906364_0_0_1"/>
<dbReference type="AlphaFoldDB" id="K1WF68"/>
<gene>
    <name evidence="1" type="ORF">MBM_05389</name>
</gene>
<name>K1WF68_MARBU</name>
<keyword evidence="2" id="KW-1185">Reference proteome</keyword>
<organism evidence="1 2">
    <name type="scientific">Marssonina brunnea f. sp. multigermtubi (strain MB_m1)</name>
    <name type="common">Marssonina leaf spot fungus</name>
    <dbReference type="NCBI Taxonomy" id="1072389"/>
    <lineage>
        <taxon>Eukaryota</taxon>
        <taxon>Fungi</taxon>
        <taxon>Dikarya</taxon>
        <taxon>Ascomycota</taxon>
        <taxon>Pezizomycotina</taxon>
        <taxon>Leotiomycetes</taxon>
        <taxon>Helotiales</taxon>
        <taxon>Drepanopezizaceae</taxon>
        <taxon>Drepanopeziza</taxon>
    </lineage>
</organism>
<dbReference type="KEGG" id="mbe:MBM_05389"/>
<sequence>MSSVRIIPLPMHYRDGYGTSMIQAKRMRMKAENANLNEFNNDYDYEGLLNLIEYSSESIRIATFLTTLRRLKDLNKVECHAFDSKKNLRIRPLKVLPMLPRFEPFVEPRVLLRLKPREEELPVLPRLEAWRALRRSLFAVRSVSDFEDKDEKDGDFSAIYRNQIGKESQRSSEARSAVAAAASKRNAGTRLKLAKGPLALAAAKEAAAIRARRKEEASPIQKARARRVFMRRFVGGEDAPTRSIIDGFACVAYASKADRQYDNEDEVGDSRASLIRKGDAPLLLPNPARLKEQRLSKSLITKTAKVA</sequence>
<evidence type="ECO:0000313" key="2">
    <source>
        <dbReference type="Proteomes" id="UP000006753"/>
    </source>
</evidence>
<dbReference type="EMBL" id="JH921439">
    <property type="protein sequence ID" value="EKD16095.1"/>
    <property type="molecule type" value="Genomic_DNA"/>
</dbReference>